<comment type="caution">
    <text evidence="3">The sequence shown here is derived from an EMBL/GenBank/DDBJ whole genome shotgun (WGS) entry which is preliminary data.</text>
</comment>
<reference evidence="3" key="1">
    <citation type="submission" date="2021-02" db="EMBL/GenBank/DDBJ databases">
        <authorList>
            <person name="Nowell W R."/>
        </authorList>
    </citation>
    <scope>NUCLEOTIDE SEQUENCE</scope>
</reference>
<keyword evidence="4" id="KW-1185">Reference proteome</keyword>
<proteinExistence type="predicted"/>
<organism evidence="3 4">
    <name type="scientific">Adineta steineri</name>
    <dbReference type="NCBI Taxonomy" id="433720"/>
    <lineage>
        <taxon>Eukaryota</taxon>
        <taxon>Metazoa</taxon>
        <taxon>Spiralia</taxon>
        <taxon>Gnathifera</taxon>
        <taxon>Rotifera</taxon>
        <taxon>Eurotatoria</taxon>
        <taxon>Bdelloidea</taxon>
        <taxon>Adinetida</taxon>
        <taxon>Adinetidae</taxon>
        <taxon>Adineta</taxon>
    </lineage>
</organism>
<accession>A0A814N5T2</accession>
<evidence type="ECO:0000313" key="2">
    <source>
        <dbReference type="EMBL" id="CAF0932407.1"/>
    </source>
</evidence>
<gene>
    <name evidence="2" type="ORF">BJG266_LOCUS12169</name>
    <name evidence="3" type="ORF">QVE165_LOCUS19655</name>
</gene>
<protein>
    <submittedName>
        <fullName evidence="3">Uncharacterized protein</fullName>
    </submittedName>
</protein>
<evidence type="ECO:0000313" key="3">
    <source>
        <dbReference type="EMBL" id="CAF1088983.1"/>
    </source>
</evidence>
<keyword evidence="1" id="KW-0175">Coiled coil</keyword>
<dbReference type="OrthoDB" id="9996517at2759"/>
<sequence length="391" mass="45417">MTNSNDNIVNLYNVRLEAFNIDQITLNAQTKLKQWHAESVKTINDIYQRKSQELTSYLDEAKNQYEEKKLTIQSNLNQLKDQHEINEENIPAKLIIRSIEQDLDDIEQLCRQINVRPLTIDDSYFHIEKRFSIRNSLQTPSTFGYSQISSSAIASSDKFLLIHQNPYLCLIDRDCRMVRQDLWNHDWIRDMCWSSTLCCFIIITIKDIYIIHEKNLLVAPFKEQFNETWFSCTCSDKSLYLSTCEWGSSIYELSLGSSMDLIKQWKSPFTCKSGEGIHDIKCNNETLALMIKDGRESTRRMELKLISTFTTLWSLPLGAAHNLRLFTCCPLKHNEWLVIDGVESNIYHITKQGKSKDNIHYPSVPYRANLFGSDILAIAAEDNLNLHRIPT</sequence>
<dbReference type="EMBL" id="CAJNOI010000046">
    <property type="protein sequence ID" value="CAF0932407.1"/>
    <property type="molecule type" value="Genomic_DNA"/>
</dbReference>
<dbReference type="EMBL" id="CAJNOM010000121">
    <property type="protein sequence ID" value="CAF1088983.1"/>
    <property type="molecule type" value="Genomic_DNA"/>
</dbReference>
<evidence type="ECO:0000313" key="4">
    <source>
        <dbReference type="Proteomes" id="UP000663832"/>
    </source>
</evidence>
<dbReference type="AlphaFoldDB" id="A0A814N5T2"/>
<dbReference type="Proteomes" id="UP000663877">
    <property type="component" value="Unassembled WGS sequence"/>
</dbReference>
<feature type="coiled-coil region" evidence="1">
    <location>
        <begin position="44"/>
        <end position="116"/>
    </location>
</feature>
<name>A0A814N5T2_9BILA</name>
<dbReference type="Proteomes" id="UP000663832">
    <property type="component" value="Unassembled WGS sequence"/>
</dbReference>
<evidence type="ECO:0000256" key="1">
    <source>
        <dbReference type="SAM" id="Coils"/>
    </source>
</evidence>